<dbReference type="OMA" id="HYPRPRL"/>
<evidence type="ECO:0000313" key="9">
    <source>
        <dbReference type="EMBL" id="OJJ68543.1"/>
    </source>
</evidence>
<dbReference type="PANTHER" id="PTHR13254:SF0">
    <property type="entry name" value="GOLGIN SUBFAMILY A MEMBER 7_ERF4 DOMAIN-CONTAINING PROTEIN"/>
    <property type="match status" value="1"/>
</dbReference>
<dbReference type="STRING" id="767769.A0A1L9UAF2"/>
<evidence type="ECO:0000256" key="2">
    <source>
        <dbReference type="ARBA" id="ARBA00007732"/>
    </source>
</evidence>
<dbReference type="GO" id="GO:0005789">
    <property type="term" value="C:endoplasmic reticulum membrane"/>
    <property type="evidence" value="ECO:0007669"/>
    <property type="project" value="UniProtKB-SubCell"/>
</dbReference>
<evidence type="ECO:0000259" key="8">
    <source>
        <dbReference type="Pfam" id="PF10256"/>
    </source>
</evidence>
<organism evidence="9 10">
    <name type="scientific">Aspergillus brasiliensis (strain CBS 101740 / IMI 381727 / IBT 21946)</name>
    <dbReference type="NCBI Taxonomy" id="767769"/>
    <lineage>
        <taxon>Eukaryota</taxon>
        <taxon>Fungi</taxon>
        <taxon>Dikarya</taxon>
        <taxon>Ascomycota</taxon>
        <taxon>Pezizomycotina</taxon>
        <taxon>Eurotiomycetes</taxon>
        <taxon>Eurotiomycetidae</taxon>
        <taxon>Eurotiales</taxon>
        <taxon>Aspergillaceae</taxon>
        <taxon>Aspergillus</taxon>
        <taxon>Aspergillus subgen. Circumdati</taxon>
    </lineage>
</organism>
<dbReference type="AlphaFoldDB" id="A0A1L9UAF2"/>
<evidence type="ECO:0000256" key="1">
    <source>
        <dbReference type="ARBA" id="ARBA00004406"/>
    </source>
</evidence>
<dbReference type="Proteomes" id="UP000184499">
    <property type="component" value="Unassembled WGS sequence"/>
</dbReference>
<evidence type="ECO:0000313" key="10">
    <source>
        <dbReference type="Proteomes" id="UP000184499"/>
    </source>
</evidence>
<dbReference type="Pfam" id="PF10256">
    <property type="entry name" value="Erf4"/>
    <property type="match status" value="1"/>
</dbReference>
<evidence type="ECO:0000256" key="6">
    <source>
        <dbReference type="ARBA" id="ARBA00023136"/>
    </source>
</evidence>
<dbReference type="GO" id="GO:0006612">
    <property type="term" value="P:protein targeting to membrane"/>
    <property type="evidence" value="ECO:0007669"/>
    <property type="project" value="TreeGrafter"/>
</dbReference>
<comment type="similarity">
    <text evidence="2">Belongs to the ERF4 family.</text>
</comment>
<feature type="region of interest" description="Disordered" evidence="7">
    <location>
        <begin position="254"/>
        <end position="297"/>
    </location>
</feature>
<dbReference type="VEuPathDB" id="FungiDB:ASPBRDRAFT_57912"/>
<feature type="region of interest" description="Disordered" evidence="7">
    <location>
        <begin position="136"/>
        <end position="164"/>
    </location>
</feature>
<protein>
    <recommendedName>
        <fullName evidence="4">Ras modification protein ERF4</fullName>
    </recommendedName>
</protein>
<keyword evidence="6" id="KW-0472">Membrane</keyword>
<evidence type="ECO:0000256" key="7">
    <source>
        <dbReference type="SAM" id="MobiDB-lite"/>
    </source>
</evidence>
<dbReference type="InterPro" id="IPR019383">
    <property type="entry name" value="Golgin_A_7/ERF4"/>
</dbReference>
<comment type="subcellular location">
    <subcellularLocation>
        <location evidence="1">Endoplasmic reticulum membrane</location>
        <topology evidence="1">Peripheral membrane protein</topology>
    </subcellularLocation>
</comment>
<dbReference type="OrthoDB" id="5377273at2759"/>
<dbReference type="GeneID" id="93580300"/>
<evidence type="ECO:0000256" key="4">
    <source>
        <dbReference type="ARBA" id="ARBA00018463"/>
    </source>
</evidence>
<dbReference type="InterPro" id="IPR051371">
    <property type="entry name" value="Ras_palmitoyltransferase"/>
</dbReference>
<sequence>MPSGGRVKCRRRKLRWKGPTWMDANTLTGNRNKEANINLIQTRAAFILGHEGSLYASSCSWPSRKKNVELCCSSGPVPALGWSLTWAIDSFIVSSRDPDHLLSLAAPLFDPHPPIKAARCDRFLSLGHRHHFTLLSPQRLSSPRPPRPLRHRSPPSGPLGRFPLRKRLLSRHKRTLHYPRPRLKKLLLIPREASAFGSSWIPPTILRPPSVRLANPVNYVPRNTPVTVPHLSQLSDENLPLEAHRDAYPLLTIPELRRSRPTPSPNSLLVERSQGETESGRSSIAVPRGQRRSGVFDDQLVLREMSESGVSNGAPEVKNPRAPERAHLGLDFAVDGPGPLHDDRPRHIQSQSSLRSQSHIASIPSNTGAQNGGEADVAEELAWGPAHPCYPHINPHVPIGSEEYMTTRIIRIRRDWMIKGDLAPTFSNLYPEILDPLLPEQEFRKVIATVNDELIKAFDPFSLRNFIDSALSLLTGWIWEDIGAPGIKSHLKRVEAWLERWNKEVGAKDGVHIWSLRRTAYMSLDIQIPDPKVGIIRSEGIPSLPGTRPSSGV</sequence>
<keyword evidence="5" id="KW-0256">Endoplasmic reticulum</keyword>
<feature type="domain" description="Golgin subfamily A member 7/ERF4" evidence="8">
    <location>
        <begin position="409"/>
        <end position="525"/>
    </location>
</feature>
<dbReference type="RefSeq" id="XP_067475792.1">
    <property type="nucleotide sequence ID" value="XM_067627812.1"/>
</dbReference>
<name>A0A1L9UAF2_ASPBC</name>
<comment type="subunit">
    <text evidence="3">Interacts with ERF2.</text>
</comment>
<proteinExistence type="inferred from homology"/>
<dbReference type="PANTHER" id="PTHR13254">
    <property type="entry name" value="GOLGI AUTOANTIGEN, GOLGIN SUBFAMILY A, 7"/>
    <property type="match status" value="1"/>
</dbReference>
<dbReference type="GO" id="GO:0031211">
    <property type="term" value="C:endoplasmic reticulum palmitoyltransferase complex"/>
    <property type="evidence" value="ECO:0007669"/>
    <property type="project" value="TreeGrafter"/>
</dbReference>
<evidence type="ECO:0000256" key="3">
    <source>
        <dbReference type="ARBA" id="ARBA00011396"/>
    </source>
</evidence>
<evidence type="ECO:0000256" key="5">
    <source>
        <dbReference type="ARBA" id="ARBA00022824"/>
    </source>
</evidence>
<reference evidence="10" key="1">
    <citation type="journal article" date="2017" name="Genome Biol.">
        <title>Comparative genomics reveals high biological diversity and specific adaptations in the industrially and medically important fungal genus Aspergillus.</title>
        <authorList>
            <person name="de Vries R.P."/>
            <person name="Riley R."/>
            <person name="Wiebenga A."/>
            <person name="Aguilar-Osorio G."/>
            <person name="Amillis S."/>
            <person name="Uchima C.A."/>
            <person name="Anderluh G."/>
            <person name="Asadollahi M."/>
            <person name="Askin M."/>
            <person name="Barry K."/>
            <person name="Battaglia E."/>
            <person name="Bayram O."/>
            <person name="Benocci T."/>
            <person name="Braus-Stromeyer S.A."/>
            <person name="Caldana C."/>
            <person name="Canovas D."/>
            <person name="Cerqueira G.C."/>
            <person name="Chen F."/>
            <person name="Chen W."/>
            <person name="Choi C."/>
            <person name="Clum A."/>
            <person name="Dos Santos R.A."/>
            <person name="Damasio A.R."/>
            <person name="Diallinas G."/>
            <person name="Emri T."/>
            <person name="Fekete E."/>
            <person name="Flipphi M."/>
            <person name="Freyberg S."/>
            <person name="Gallo A."/>
            <person name="Gournas C."/>
            <person name="Habgood R."/>
            <person name="Hainaut M."/>
            <person name="Harispe M.L."/>
            <person name="Henrissat B."/>
            <person name="Hilden K.S."/>
            <person name="Hope R."/>
            <person name="Hossain A."/>
            <person name="Karabika E."/>
            <person name="Karaffa L."/>
            <person name="Karanyi Z."/>
            <person name="Krasevec N."/>
            <person name="Kuo A."/>
            <person name="Kusch H."/>
            <person name="LaButti K."/>
            <person name="Lagendijk E.L."/>
            <person name="Lapidus A."/>
            <person name="Levasseur A."/>
            <person name="Lindquist E."/>
            <person name="Lipzen A."/>
            <person name="Logrieco A.F."/>
            <person name="MacCabe A."/>
            <person name="Maekelae M.R."/>
            <person name="Malavazi I."/>
            <person name="Melin P."/>
            <person name="Meyer V."/>
            <person name="Mielnichuk N."/>
            <person name="Miskei M."/>
            <person name="Molnar A.P."/>
            <person name="Mule G."/>
            <person name="Ngan C.Y."/>
            <person name="Orejas M."/>
            <person name="Orosz E."/>
            <person name="Ouedraogo J.P."/>
            <person name="Overkamp K.M."/>
            <person name="Park H.-S."/>
            <person name="Perrone G."/>
            <person name="Piumi F."/>
            <person name="Punt P.J."/>
            <person name="Ram A.F."/>
            <person name="Ramon A."/>
            <person name="Rauscher S."/>
            <person name="Record E."/>
            <person name="Riano-Pachon D.M."/>
            <person name="Robert V."/>
            <person name="Roehrig J."/>
            <person name="Ruller R."/>
            <person name="Salamov A."/>
            <person name="Salih N.S."/>
            <person name="Samson R.A."/>
            <person name="Sandor E."/>
            <person name="Sanguinetti M."/>
            <person name="Schuetze T."/>
            <person name="Sepcic K."/>
            <person name="Shelest E."/>
            <person name="Sherlock G."/>
            <person name="Sophianopoulou V."/>
            <person name="Squina F.M."/>
            <person name="Sun H."/>
            <person name="Susca A."/>
            <person name="Todd R.B."/>
            <person name="Tsang A."/>
            <person name="Unkles S.E."/>
            <person name="van de Wiele N."/>
            <person name="van Rossen-Uffink D."/>
            <person name="Oliveira J.V."/>
            <person name="Vesth T.C."/>
            <person name="Visser J."/>
            <person name="Yu J.-H."/>
            <person name="Zhou M."/>
            <person name="Andersen M.R."/>
            <person name="Archer D.B."/>
            <person name="Baker S.E."/>
            <person name="Benoit I."/>
            <person name="Brakhage A.A."/>
            <person name="Braus G.H."/>
            <person name="Fischer R."/>
            <person name="Frisvad J.C."/>
            <person name="Goldman G.H."/>
            <person name="Houbraken J."/>
            <person name="Oakley B."/>
            <person name="Pocsi I."/>
            <person name="Scazzocchio C."/>
            <person name="Seiboth B."/>
            <person name="vanKuyk P.A."/>
            <person name="Wortman J."/>
            <person name="Dyer P.S."/>
            <person name="Grigoriev I.V."/>
        </authorList>
    </citation>
    <scope>NUCLEOTIDE SEQUENCE [LARGE SCALE GENOMIC DNA]</scope>
    <source>
        <strain evidence="10">CBS 101740 / IMI 381727 / IBT 21946</strain>
    </source>
</reference>
<gene>
    <name evidence="9" type="ORF">ASPBRDRAFT_57912</name>
</gene>
<keyword evidence="10" id="KW-1185">Reference proteome</keyword>
<accession>A0A1L9UAF2</accession>
<dbReference type="EMBL" id="KV878690">
    <property type="protein sequence ID" value="OJJ68543.1"/>
    <property type="molecule type" value="Genomic_DNA"/>
</dbReference>